<keyword evidence="3" id="KW-1185">Reference proteome</keyword>
<proteinExistence type="predicted"/>
<evidence type="ECO:0000259" key="1">
    <source>
        <dbReference type="Pfam" id="PF17111"/>
    </source>
</evidence>
<dbReference type="InterPro" id="IPR031348">
    <property type="entry name" value="PigL_N"/>
</dbReference>
<organism evidence="2 3">
    <name type="scientific">Penicillium arizonense</name>
    <dbReference type="NCBI Taxonomy" id="1835702"/>
    <lineage>
        <taxon>Eukaryota</taxon>
        <taxon>Fungi</taxon>
        <taxon>Dikarya</taxon>
        <taxon>Ascomycota</taxon>
        <taxon>Pezizomycotina</taxon>
        <taxon>Eurotiomycetes</taxon>
        <taxon>Eurotiomycetidae</taxon>
        <taxon>Eurotiales</taxon>
        <taxon>Aspergillaceae</taxon>
        <taxon>Penicillium</taxon>
    </lineage>
</organism>
<dbReference type="EMBL" id="LXJU01000003">
    <property type="protein sequence ID" value="OGE55888.1"/>
    <property type="molecule type" value="Genomic_DNA"/>
</dbReference>
<evidence type="ECO:0000313" key="3">
    <source>
        <dbReference type="Proteomes" id="UP000177622"/>
    </source>
</evidence>
<comment type="caution">
    <text evidence="2">The sequence shown here is derived from an EMBL/GenBank/DDBJ whole genome shotgun (WGS) entry which is preliminary data.</text>
</comment>
<dbReference type="GeneID" id="34573124"/>
<name>A0A1F5LRP8_PENAI</name>
<protein>
    <recommendedName>
        <fullName evidence="1">Azaphilone pigments biosynthesis cluster protein L N-terminal domain-containing protein</fullName>
    </recommendedName>
</protein>
<dbReference type="OrthoDB" id="4772757at2759"/>
<feature type="domain" description="Azaphilone pigments biosynthesis cluster protein L N-terminal" evidence="1">
    <location>
        <begin position="2"/>
        <end position="98"/>
    </location>
</feature>
<dbReference type="STRING" id="1835702.A0A1F5LRP8"/>
<dbReference type="Proteomes" id="UP000177622">
    <property type="component" value="Unassembled WGS sequence"/>
</dbReference>
<sequence length="105" mass="11763">MADPLSIAARVAGLLSLGIQVTQSLTEFYSSVKDQATDVFNIVRNLEDLLSIFRTLHVAIQERRSRPGEQELHQTVNTAVQNCKTIIKELQDECLKFQKGQTTGF</sequence>
<accession>A0A1F5LRP8</accession>
<evidence type="ECO:0000313" key="2">
    <source>
        <dbReference type="EMBL" id="OGE55888.1"/>
    </source>
</evidence>
<dbReference type="Pfam" id="PF17111">
    <property type="entry name" value="PigL_N"/>
    <property type="match status" value="1"/>
</dbReference>
<reference evidence="2 3" key="1">
    <citation type="journal article" date="2016" name="Sci. Rep.">
        <title>Penicillium arizonense, a new, genome sequenced fungal species, reveals a high chemical diversity in secreted metabolites.</title>
        <authorList>
            <person name="Grijseels S."/>
            <person name="Nielsen J.C."/>
            <person name="Randelovic M."/>
            <person name="Nielsen J."/>
            <person name="Nielsen K.F."/>
            <person name="Workman M."/>
            <person name="Frisvad J.C."/>
        </authorList>
    </citation>
    <scope>NUCLEOTIDE SEQUENCE [LARGE SCALE GENOMIC DNA]</scope>
    <source>
        <strain evidence="2 3">CBS 141311</strain>
    </source>
</reference>
<gene>
    <name evidence="2" type="ORF">PENARI_c003G05652</name>
</gene>
<dbReference type="AlphaFoldDB" id="A0A1F5LRP8"/>
<dbReference type="RefSeq" id="XP_022491317.1">
    <property type="nucleotide sequence ID" value="XM_022628390.1"/>
</dbReference>